<dbReference type="InterPro" id="IPR029063">
    <property type="entry name" value="SAM-dependent_MTases_sf"/>
</dbReference>
<evidence type="ECO:0000313" key="2">
    <source>
        <dbReference type="EMBL" id="CAB4324528.1"/>
    </source>
</evidence>
<dbReference type="EMBL" id="CAEMXZ010000164">
    <property type="protein sequence ID" value="CAB4324528.1"/>
    <property type="molecule type" value="Genomic_DNA"/>
</dbReference>
<dbReference type="AlphaFoldDB" id="A0A6J5YLF4"/>
<protein>
    <submittedName>
        <fullName evidence="2">Unannotated protein</fullName>
    </submittedName>
</protein>
<name>A0A6J5YLF4_9ZZZZ</name>
<feature type="region of interest" description="Disordered" evidence="1">
    <location>
        <begin position="1"/>
        <end position="24"/>
    </location>
</feature>
<gene>
    <name evidence="2" type="ORF">UFOPK1392_02303</name>
</gene>
<feature type="region of interest" description="Disordered" evidence="1">
    <location>
        <begin position="116"/>
        <end position="142"/>
    </location>
</feature>
<organism evidence="2">
    <name type="scientific">freshwater metagenome</name>
    <dbReference type="NCBI Taxonomy" id="449393"/>
    <lineage>
        <taxon>unclassified sequences</taxon>
        <taxon>metagenomes</taxon>
        <taxon>ecological metagenomes</taxon>
    </lineage>
</organism>
<dbReference type="SUPFAM" id="SSF53335">
    <property type="entry name" value="S-adenosyl-L-methionine-dependent methyltransferases"/>
    <property type="match status" value="1"/>
</dbReference>
<feature type="compositionally biased region" description="Polar residues" evidence="1">
    <location>
        <begin position="117"/>
        <end position="142"/>
    </location>
</feature>
<accession>A0A6J5YLF4</accession>
<sequence>MPDDPGDDGSGEENHDDAAAELVDEHRQLGPLLGFSESIRTERFASSRDLGAAQAHTGVDGLLRKYLNALERTPRHMRGVDFGSGTGRLSYWFLGHVHSGQVDATTRPARGCALTTGGLSHSQQSMTVVSRRNREMQSPFSR</sequence>
<feature type="compositionally biased region" description="Acidic residues" evidence="1">
    <location>
        <begin position="1"/>
        <end position="11"/>
    </location>
</feature>
<reference evidence="2" key="1">
    <citation type="submission" date="2020-05" db="EMBL/GenBank/DDBJ databases">
        <authorList>
            <person name="Chiriac C."/>
            <person name="Salcher M."/>
            <person name="Ghai R."/>
            <person name="Kavagutti S V."/>
        </authorList>
    </citation>
    <scope>NUCLEOTIDE SEQUENCE</scope>
</reference>
<evidence type="ECO:0000256" key="1">
    <source>
        <dbReference type="SAM" id="MobiDB-lite"/>
    </source>
</evidence>
<feature type="compositionally biased region" description="Basic and acidic residues" evidence="1">
    <location>
        <begin position="12"/>
        <end position="24"/>
    </location>
</feature>
<proteinExistence type="predicted"/>